<dbReference type="SUPFAM" id="SSF55298">
    <property type="entry name" value="YjgF-like"/>
    <property type="match status" value="1"/>
</dbReference>
<protein>
    <recommendedName>
        <fullName evidence="1">Chorismatase FkbO/Hyg5-like N-terminal domain-containing protein</fullName>
    </recommendedName>
</protein>
<gene>
    <name evidence="2" type="ORF">N2K84_10045</name>
</gene>
<dbReference type="InterPro" id="IPR035959">
    <property type="entry name" value="RutC-like_sf"/>
</dbReference>
<dbReference type="RefSeq" id="WP_282591672.1">
    <property type="nucleotide sequence ID" value="NZ_JAPAAF010000011.1"/>
</dbReference>
<dbReference type="AlphaFoldDB" id="A0AA41Y7S3"/>
<dbReference type="Gene3D" id="3.30.1330.40">
    <property type="entry name" value="RutC-like"/>
    <property type="match status" value="2"/>
</dbReference>
<reference evidence="2" key="1">
    <citation type="submission" date="2022-10" db="EMBL/GenBank/DDBJ databases">
        <title>Gaoshiqiia sediminis gen. nov., sp. nov., isolated from coastal sediment.</title>
        <authorList>
            <person name="Yu W.X."/>
            <person name="Mu D.S."/>
            <person name="Du J.Z."/>
            <person name="Liang Y.Q."/>
        </authorList>
    </citation>
    <scope>NUCLEOTIDE SEQUENCE</scope>
    <source>
        <strain evidence="2">A06</strain>
    </source>
</reference>
<evidence type="ECO:0000259" key="1">
    <source>
        <dbReference type="Pfam" id="PF21168"/>
    </source>
</evidence>
<comment type="caution">
    <text evidence="2">The sequence shown here is derived from an EMBL/GenBank/DDBJ whole genome shotgun (WGS) entry which is preliminary data.</text>
</comment>
<accession>A0AA41Y7S3</accession>
<dbReference type="CDD" id="cd06153">
    <property type="entry name" value="YjgF_YER057c_UK114_like_5"/>
    <property type="match status" value="1"/>
</dbReference>
<keyword evidence="3" id="KW-1185">Reference proteome</keyword>
<name>A0AA41Y7S3_9BACT</name>
<proteinExistence type="predicted"/>
<organism evidence="2 3">
    <name type="scientific">Gaoshiqia sediminis</name>
    <dbReference type="NCBI Taxonomy" id="2986998"/>
    <lineage>
        <taxon>Bacteria</taxon>
        <taxon>Pseudomonadati</taxon>
        <taxon>Bacteroidota</taxon>
        <taxon>Bacteroidia</taxon>
        <taxon>Marinilabiliales</taxon>
        <taxon>Prolixibacteraceae</taxon>
        <taxon>Gaoshiqia</taxon>
    </lineage>
</organism>
<dbReference type="InterPro" id="IPR049368">
    <property type="entry name" value="FkbO_Hyg5-like_N"/>
</dbReference>
<sequence length="397" mass="44595">MEREVAKDCPACMVKPNYHIFTPQNTESIQLQWQSCFNSFQQYLAANPLQKAFMLRIFVSAGNADDFQQTAQMIKASFSGSQIPFSILAEAPEKPWQVIIEAGFADASQVEVAYGQAGTLNFCQLSVPGFSEYWLSGSEGGASHEGIRGSAAQAFARLKKATDLLQLKFDHLVRQWNYVEQIFGFQQLNSKNRQHYQLFNEVRSEYYSNHRSRCDFPAATGIGVDQNGVTIECMLMKGNSKLKVIPISNPKQLNSYKYGQTVLKGDPANQRKANQVPQFERAKLVTNGRSSRVFVSGTASIVGQETIGPGDVEKQTRTTIDNMELLTSKMNLKSHCPELTVYPEKYAYVRVYVKEEKDIPKVKSICREHFGHVPITFVKADICRADLLVEIEAEKIS</sequence>
<dbReference type="Proteomes" id="UP001163821">
    <property type="component" value="Unassembled WGS sequence"/>
</dbReference>
<dbReference type="Pfam" id="PF21168">
    <property type="entry name" value="FkbO_Hyg5-like_N"/>
    <property type="match status" value="1"/>
</dbReference>
<evidence type="ECO:0000313" key="3">
    <source>
        <dbReference type="Proteomes" id="UP001163821"/>
    </source>
</evidence>
<feature type="domain" description="Chorismatase FkbO/Hyg5-like N-terminal" evidence="1">
    <location>
        <begin position="110"/>
        <end position="233"/>
    </location>
</feature>
<dbReference type="EMBL" id="JAPAAF010000011">
    <property type="protein sequence ID" value="MCW0483071.1"/>
    <property type="molecule type" value="Genomic_DNA"/>
</dbReference>
<evidence type="ECO:0000313" key="2">
    <source>
        <dbReference type="EMBL" id="MCW0483071.1"/>
    </source>
</evidence>